<dbReference type="GO" id="GO:0005829">
    <property type="term" value="C:cytosol"/>
    <property type="evidence" value="ECO:0007669"/>
    <property type="project" value="TreeGrafter"/>
</dbReference>
<dbReference type="GO" id="GO:0006353">
    <property type="term" value="P:DNA-templated transcription termination"/>
    <property type="evidence" value="ECO:0007669"/>
    <property type="project" value="UniProtKB-UniRule"/>
</dbReference>
<dbReference type="SUPFAM" id="SSF48013">
    <property type="entry name" value="NusB-like"/>
    <property type="match status" value="1"/>
</dbReference>
<keyword evidence="5 6" id="KW-0804">Transcription</keyword>
<dbReference type="Pfam" id="PF01029">
    <property type="entry name" value="NusB"/>
    <property type="match status" value="1"/>
</dbReference>
<evidence type="ECO:0000313" key="9">
    <source>
        <dbReference type="Proteomes" id="UP000245410"/>
    </source>
</evidence>
<dbReference type="GO" id="GO:0031564">
    <property type="term" value="P:transcription antitermination"/>
    <property type="evidence" value="ECO:0007669"/>
    <property type="project" value="UniProtKB-KW"/>
</dbReference>
<dbReference type="EMBL" id="QGKR01000095">
    <property type="protein sequence ID" value="PWR12738.1"/>
    <property type="molecule type" value="Genomic_DNA"/>
</dbReference>
<gene>
    <name evidence="6" type="primary">nusB</name>
    <name evidence="8" type="ORF">DKT68_02490</name>
</gene>
<dbReference type="Gene3D" id="1.10.940.10">
    <property type="entry name" value="NusB-like"/>
    <property type="match status" value="1"/>
</dbReference>
<dbReference type="PANTHER" id="PTHR11078:SF3">
    <property type="entry name" value="ANTITERMINATION NUSB DOMAIN-CONTAINING PROTEIN"/>
    <property type="match status" value="1"/>
</dbReference>
<comment type="caution">
    <text evidence="8">The sequence shown here is derived from an EMBL/GenBank/DDBJ whole genome shotgun (WGS) entry which is preliminary data.</text>
</comment>
<dbReference type="NCBIfam" id="TIGR01951">
    <property type="entry name" value="nusB"/>
    <property type="match status" value="1"/>
</dbReference>
<protein>
    <recommendedName>
        <fullName evidence="6">Transcription antitermination protein NusB</fullName>
    </recommendedName>
    <alternativeName>
        <fullName evidence="6">Antitermination factor NusB</fullName>
    </alternativeName>
</protein>
<evidence type="ECO:0000256" key="5">
    <source>
        <dbReference type="ARBA" id="ARBA00023163"/>
    </source>
</evidence>
<evidence type="ECO:0000259" key="7">
    <source>
        <dbReference type="Pfam" id="PF01029"/>
    </source>
</evidence>
<dbReference type="PANTHER" id="PTHR11078">
    <property type="entry name" value="N UTILIZATION SUBSTANCE PROTEIN B-RELATED"/>
    <property type="match status" value="1"/>
</dbReference>
<evidence type="ECO:0000256" key="2">
    <source>
        <dbReference type="ARBA" id="ARBA00022814"/>
    </source>
</evidence>
<dbReference type="HAMAP" id="MF_00073">
    <property type="entry name" value="NusB"/>
    <property type="match status" value="1"/>
</dbReference>
<keyword evidence="9" id="KW-1185">Reference proteome</keyword>
<dbReference type="AlphaFoldDB" id="A0A317DDB2"/>
<evidence type="ECO:0000256" key="1">
    <source>
        <dbReference type="ARBA" id="ARBA00005952"/>
    </source>
</evidence>
<sequence length="144" mass="16230">MAEGPKQQMPARRKARKRALDVLYEADLRDQPPVEVLAGYLQRIEKPPPEHLGYAVGLVEGVAEHLNRIDELIASYAEGWTLERMPVVDRNLARIAVYELLYVDEIDDAVAISEAVELARQMSTDDSPRFLNGILGRIAEYATR</sequence>
<feature type="domain" description="NusB/RsmB/TIM44" evidence="7">
    <location>
        <begin position="13"/>
        <end position="139"/>
    </location>
</feature>
<dbReference type="InterPro" id="IPR006027">
    <property type="entry name" value="NusB_RsmB_TIM44"/>
</dbReference>
<keyword evidence="3 6" id="KW-0694">RNA-binding</keyword>
<dbReference type="InterPro" id="IPR011605">
    <property type="entry name" value="NusB_fam"/>
</dbReference>
<accession>A0A317DDB2</accession>
<proteinExistence type="inferred from homology"/>
<name>A0A317DDB2_9ACTN</name>
<evidence type="ECO:0000256" key="4">
    <source>
        <dbReference type="ARBA" id="ARBA00023015"/>
    </source>
</evidence>
<dbReference type="InterPro" id="IPR035926">
    <property type="entry name" value="NusB-like_sf"/>
</dbReference>
<organism evidence="8 9">
    <name type="scientific">Micromonospora acroterricola</name>
    <dbReference type="NCBI Taxonomy" id="2202421"/>
    <lineage>
        <taxon>Bacteria</taxon>
        <taxon>Bacillati</taxon>
        <taxon>Actinomycetota</taxon>
        <taxon>Actinomycetes</taxon>
        <taxon>Micromonosporales</taxon>
        <taxon>Micromonosporaceae</taxon>
        <taxon>Micromonospora</taxon>
    </lineage>
</organism>
<keyword evidence="4 6" id="KW-0805">Transcription regulation</keyword>
<reference evidence="8 9" key="1">
    <citation type="submission" date="2018-05" db="EMBL/GenBank/DDBJ databases">
        <title>Micromonospora atacamensis sp. nov., a novel actinobacteria isolated from high altitude Atacama Desert soil.</title>
        <authorList>
            <person name="Carro L."/>
            <person name="Golinska P."/>
            <person name="Klenk H.-P."/>
            <person name="Goodfellow M."/>
        </authorList>
    </citation>
    <scope>NUCLEOTIDE SEQUENCE [LARGE SCALE GENOMIC DNA]</scope>
    <source>
        <strain evidence="8 9">5R2A7</strain>
    </source>
</reference>
<keyword evidence="2 6" id="KW-0889">Transcription antitermination</keyword>
<comment type="function">
    <text evidence="6">Involved in transcription antitermination. Required for transcription of ribosomal RNA (rRNA) genes. Binds specifically to the boxA antiterminator sequence of the ribosomal RNA (rrn) operons.</text>
</comment>
<evidence type="ECO:0000313" key="8">
    <source>
        <dbReference type="EMBL" id="PWR12738.1"/>
    </source>
</evidence>
<dbReference type="OrthoDB" id="3528057at2"/>
<evidence type="ECO:0000256" key="6">
    <source>
        <dbReference type="HAMAP-Rule" id="MF_00073"/>
    </source>
</evidence>
<dbReference type="Proteomes" id="UP000245410">
    <property type="component" value="Unassembled WGS sequence"/>
</dbReference>
<dbReference type="GO" id="GO:0003723">
    <property type="term" value="F:RNA binding"/>
    <property type="evidence" value="ECO:0007669"/>
    <property type="project" value="UniProtKB-UniRule"/>
</dbReference>
<evidence type="ECO:0000256" key="3">
    <source>
        <dbReference type="ARBA" id="ARBA00022884"/>
    </source>
</evidence>
<comment type="similarity">
    <text evidence="1 6">Belongs to the NusB family.</text>
</comment>